<feature type="transmembrane region" description="Helical" evidence="1">
    <location>
        <begin position="65"/>
        <end position="83"/>
    </location>
</feature>
<feature type="non-terminal residue" evidence="2">
    <location>
        <position position="140"/>
    </location>
</feature>
<name>A0A9W6ZR04_9STRA</name>
<keyword evidence="1" id="KW-0812">Transmembrane</keyword>
<evidence type="ECO:0000313" key="3">
    <source>
        <dbReference type="Proteomes" id="UP001165082"/>
    </source>
</evidence>
<keyword evidence="1" id="KW-1133">Transmembrane helix</keyword>
<comment type="caution">
    <text evidence="2">The sequence shown here is derived from an EMBL/GenBank/DDBJ whole genome shotgun (WGS) entry which is preliminary data.</text>
</comment>
<gene>
    <name evidence="2" type="ORF">TrRE_jg3810</name>
</gene>
<protein>
    <submittedName>
        <fullName evidence="2">Uncharacterized protein</fullName>
    </submittedName>
</protein>
<reference evidence="2" key="1">
    <citation type="submission" date="2022-07" db="EMBL/GenBank/DDBJ databases">
        <title>Genome analysis of Parmales, a sister group of diatoms, reveals the evolutionary specialization of diatoms from phago-mixotrophs to photoautotrophs.</title>
        <authorList>
            <person name="Ban H."/>
            <person name="Sato S."/>
            <person name="Yoshikawa S."/>
            <person name="Kazumasa Y."/>
            <person name="Nakamura Y."/>
            <person name="Ichinomiya M."/>
            <person name="Saitoh K."/>
            <person name="Sato N."/>
            <person name="Blanc-Mathieu R."/>
            <person name="Endo H."/>
            <person name="Kuwata A."/>
            <person name="Ogata H."/>
        </authorList>
    </citation>
    <scope>NUCLEOTIDE SEQUENCE</scope>
</reference>
<proteinExistence type="predicted"/>
<sequence>MAATNSVMDMMLFADERRNNQPLWQLKSAWGRRNVAFERELVRWLLLLPGAGHKLKSVEVNRDRTLNILAIWIVLTLLSLLAVDPFYMATLISVLFSWWMLRMRWLVMHADPGMLLRNPPDRAVRCSVYAGSTKAKRKVK</sequence>
<accession>A0A9W6ZR04</accession>
<keyword evidence="1" id="KW-0472">Membrane</keyword>
<dbReference type="Proteomes" id="UP001165082">
    <property type="component" value="Unassembled WGS sequence"/>
</dbReference>
<organism evidence="2 3">
    <name type="scientific">Triparma retinervis</name>
    <dbReference type="NCBI Taxonomy" id="2557542"/>
    <lineage>
        <taxon>Eukaryota</taxon>
        <taxon>Sar</taxon>
        <taxon>Stramenopiles</taxon>
        <taxon>Ochrophyta</taxon>
        <taxon>Bolidophyceae</taxon>
        <taxon>Parmales</taxon>
        <taxon>Triparmaceae</taxon>
        <taxon>Triparma</taxon>
    </lineage>
</organism>
<keyword evidence="3" id="KW-1185">Reference proteome</keyword>
<dbReference type="AlphaFoldDB" id="A0A9W6ZR04"/>
<dbReference type="EMBL" id="BRXZ01004764">
    <property type="protein sequence ID" value="GMH54900.1"/>
    <property type="molecule type" value="Genomic_DNA"/>
</dbReference>
<evidence type="ECO:0000313" key="2">
    <source>
        <dbReference type="EMBL" id="GMH54900.1"/>
    </source>
</evidence>
<evidence type="ECO:0000256" key="1">
    <source>
        <dbReference type="SAM" id="Phobius"/>
    </source>
</evidence>